<evidence type="ECO:0000313" key="2">
    <source>
        <dbReference type="EMBL" id="KAF2754472.1"/>
    </source>
</evidence>
<accession>A0A6A6VV80</accession>
<keyword evidence="1" id="KW-0732">Signal</keyword>
<dbReference type="RefSeq" id="XP_033596923.1">
    <property type="nucleotide sequence ID" value="XM_033748485.1"/>
</dbReference>
<dbReference type="EMBL" id="ML996580">
    <property type="protein sequence ID" value="KAF2754472.1"/>
    <property type="molecule type" value="Genomic_DNA"/>
</dbReference>
<dbReference type="Proteomes" id="UP000799437">
    <property type="component" value="Unassembled WGS sequence"/>
</dbReference>
<protein>
    <submittedName>
        <fullName evidence="2">Ferritin/ribonucleotide reductase</fullName>
    </submittedName>
</protein>
<dbReference type="SUPFAM" id="SSF47240">
    <property type="entry name" value="Ferritin-like"/>
    <property type="match status" value="1"/>
</dbReference>
<dbReference type="PANTHER" id="PTHR31694:SF26">
    <property type="entry name" value="OS05G0151100 PROTEIN"/>
    <property type="match status" value="1"/>
</dbReference>
<dbReference type="InterPro" id="IPR009078">
    <property type="entry name" value="Ferritin-like_SF"/>
</dbReference>
<keyword evidence="3" id="KW-1185">Reference proteome</keyword>
<dbReference type="OrthoDB" id="1001765at2759"/>
<evidence type="ECO:0000313" key="3">
    <source>
        <dbReference type="Proteomes" id="UP000799437"/>
    </source>
</evidence>
<feature type="signal peptide" evidence="1">
    <location>
        <begin position="1"/>
        <end position="16"/>
    </location>
</feature>
<sequence length="300" mass="31218">MKTAFAIIAAAALTAASPVKRAAITDADILNYALTLEHLEDTFYREGLQKYTEADFAAAGFDSTFYTNLKEVSYDEATHVSFLTSALSAAGASPVAACTYNFGYDSVETFVATAGVLEGVGVSAYLGAAASIVDKTYLTAAGSVLTVESRHSSYLRAAQDQSPFPQAFDAPLTFNEVYTLAAPFIVSCPESNAPLPVKAFPMLALSSTDALKTGSTVEFTASGYSVTGDVPLYAAWIAVTGPTFAPVTVGSDGKTFSTTVPEGFHGQSYLVLTTCSDKVTDDTTTAGPLLVEITGTQGSP</sequence>
<organism evidence="2 3">
    <name type="scientific">Pseudovirgaria hyperparasitica</name>
    <dbReference type="NCBI Taxonomy" id="470096"/>
    <lineage>
        <taxon>Eukaryota</taxon>
        <taxon>Fungi</taxon>
        <taxon>Dikarya</taxon>
        <taxon>Ascomycota</taxon>
        <taxon>Pezizomycotina</taxon>
        <taxon>Dothideomycetes</taxon>
        <taxon>Dothideomycetes incertae sedis</taxon>
        <taxon>Acrospermales</taxon>
        <taxon>Acrospermaceae</taxon>
        <taxon>Pseudovirgaria</taxon>
    </lineage>
</organism>
<gene>
    <name evidence="2" type="ORF">EJ05DRAFT_513951</name>
</gene>
<evidence type="ECO:0000256" key="1">
    <source>
        <dbReference type="SAM" id="SignalP"/>
    </source>
</evidence>
<dbReference type="GeneID" id="54489539"/>
<dbReference type="Pfam" id="PF13668">
    <property type="entry name" value="Ferritin_2"/>
    <property type="match status" value="1"/>
</dbReference>
<name>A0A6A6VV80_9PEZI</name>
<reference evidence="2" key="1">
    <citation type="journal article" date="2020" name="Stud. Mycol.">
        <title>101 Dothideomycetes genomes: a test case for predicting lifestyles and emergence of pathogens.</title>
        <authorList>
            <person name="Haridas S."/>
            <person name="Albert R."/>
            <person name="Binder M."/>
            <person name="Bloem J."/>
            <person name="Labutti K."/>
            <person name="Salamov A."/>
            <person name="Andreopoulos B."/>
            <person name="Baker S."/>
            <person name="Barry K."/>
            <person name="Bills G."/>
            <person name="Bluhm B."/>
            <person name="Cannon C."/>
            <person name="Castanera R."/>
            <person name="Culley D."/>
            <person name="Daum C."/>
            <person name="Ezra D."/>
            <person name="Gonzalez J."/>
            <person name="Henrissat B."/>
            <person name="Kuo A."/>
            <person name="Liang C."/>
            <person name="Lipzen A."/>
            <person name="Lutzoni F."/>
            <person name="Magnuson J."/>
            <person name="Mondo S."/>
            <person name="Nolan M."/>
            <person name="Ohm R."/>
            <person name="Pangilinan J."/>
            <person name="Park H.-J."/>
            <person name="Ramirez L."/>
            <person name="Alfaro M."/>
            <person name="Sun H."/>
            <person name="Tritt A."/>
            <person name="Yoshinaga Y."/>
            <person name="Zwiers L.-H."/>
            <person name="Turgeon B."/>
            <person name="Goodwin S."/>
            <person name="Spatafora J."/>
            <person name="Crous P."/>
            <person name="Grigoriev I."/>
        </authorList>
    </citation>
    <scope>NUCLEOTIDE SEQUENCE</scope>
    <source>
        <strain evidence="2">CBS 121739</strain>
    </source>
</reference>
<dbReference type="CDD" id="cd00657">
    <property type="entry name" value="Ferritin_like"/>
    <property type="match status" value="1"/>
</dbReference>
<dbReference type="PANTHER" id="PTHR31694">
    <property type="entry name" value="DESICCATION-LIKE PROTEIN"/>
    <property type="match status" value="1"/>
</dbReference>
<dbReference type="AlphaFoldDB" id="A0A6A6VV80"/>
<dbReference type="InterPro" id="IPR052965">
    <property type="entry name" value="Pigment-catalase-like"/>
</dbReference>
<proteinExistence type="predicted"/>
<feature type="chain" id="PRO_5025527615" evidence="1">
    <location>
        <begin position="17"/>
        <end position="300"/>
    </location>
</feature>